<feature type="transmembrane region" description="Helical" evidence="7">
    <location>
        <begin position="256"/>
        <end position="275"/>
    </location>
</feature>
<feature type="transmembrane region" description="Helical" evidence="7">
    <location>
        <begin position="339"/>
        <end position="358"/>
    </location>
</feature>
<dbReference type="SUPFAM" id="SSF52343">
    <property type="entry name" value="Ferredoxin reductase-like, C-terminal NADP-linked domain"/>
    <property type="match status" value="1"/>
</dbReference>
<feature type="transmembrane region" description="Helical" evidence="7">
    <location>
        <begin position="589"/>
        <end position="609"/>
    </location>
</feature>
<keyword evidence="4 7" id="KW-1133">Transmembrane helix</keyword>
<feature type="transmembrane region" description="Helical" evidence="7">
    <location>
        <begin position="107"/>
        <end position="131"/>
    </location>
</feature>
<evidence type="ECO:0000313" key="10">
    <source>
        <dbReference type="Proteomes" id="UP000830375"/>
    </source>
</evidence>
<evidence type="ECO:0000313" key="9">
    <source>
        <dbReference type="EMBL" id="KAI2656942.1"/>
    </source>
</evidence>
<feature type="transmembrane region" description="Helical" evidence="7">
    <location>
        <begin position="364"/>
        <end position="390"/>
    </location>
</feature>
<feature type="transmembrane region" description="Helical" evidence="7">
    <location>
        <begin position="537"/>
        <end position="556"/>
    </location>
</feature>
<dbReference type="PROSITE" id="PS51384">
    <property type="entry name" value="FAD_FR"/>
    <property type="match status" value="1"/>
</dbReference>
<dbReference type="CDD" id="cd06186">
    <property type="entry name" value="NOX_Duox_like_FAD_NADP"/>
    <property type="match status" value="1"/>
</dbReference>
<protein>
    <recommendedName>
        <fullName evidence="7">XK-related protein</fullName>
    </recommendedName>
</protein>
<dbReference type="InterPro" id="IPR017938">
    <property type="entry name" value="Riboflavin_synthase-like_b-brl"/>
</dbReference>
<comment type="caution">
    <text evidence="7">Lacks conserved residue(s) required for the propagation of feature annotation.</text>
</comment>
<comment type="subcellular location">
    <subcellularLocation>
        <location evidence="1 7">Membrane</location>
        <topology evidence="1 7">Multi-pass membrane protein</topology>
    </subcellularLocation>
</comment>
<name>A0ABQ8M207_LABRO</name>
<dbReference type="SUPFAM" id="SSF63380">
    <property type="entry name" value="Riboflavin synthase domain-like"/>
    <property type="match status" value="1"/>
</dbReference>
<reference evidence="9 10" key="1">
    <citation type="submission" date="2022-01" db="EMBL/GenBank/DDBJ databases">
        <title>A high-quality chromosome-level genome assembly of rohu carp, Labeo rohita.</title>
        <authorList>
            <person name="Arick M.A. II"/>
            <person name="Hsu C.-Y."/>
            <person name="Magbanua Z."/>
            <person name="Pechanova O."/>
            <person name="Grover C."/>
            <person name="Miller E."/>
            <person name="Thrash A."/>
            <person name="Ezzel L."/>
            <person name="Alam S."/>
            <person name="Benzie J."/>
            <person name="Hamilton M."/>
            <person name="Karsi A."/>
            <person name="Lawrence M.L."/>
            <person name="Peterson D.G."/>
        </authorList>
    </citation>
    <scope>NUCLEOTIDE SEQUENCE [LARGE SCALE GENOMIC DNA]</scope>
    <source>
        <strain evidence="10">BAU-BD-2019</strain>
        <tissue evidence="9">Blood</tissue>
    </source>
</reference>
<dbReference type="EMBL" id="JACTAM010000014">
    <property type="protein sequence ID" value="KAI2656942.1"/>
    <property type="molecule type" value="Genomic_DNA"/>
</dbReference>
<dbReference type="Gene3D" id="2.40.30.10">
    <property type="entry name" value="Translation factors"/>
    <property type="match status" value="1"/>
</dbReference>
<accession>A0ABQ8M207</accession>
<keyword evidence="10" id="KW-1185">Reference proteome</keyword>
<proteinExistence type="inferred from homology"/>
<evidence type="ECO:0000256" key="1">
    <source>
        <dbReference type="ARBA" id="ARBA00004141"/>
    </source>
</evidence>
<feature type="transmembrane region" description="Helical" evidence="7">
    <location>
        <begin position="295"/>
        <end position="319"/>
    </location>
</feature>
<dbReference type="InterPro" id="IPR051773">
    <property type="entry name" value="XK-related_adapter"/>
</dbReference>
<feature type="transmembrane region" description="Helical" evidence="7">
    <location>
        <begin position="562"/>
        <end position="582"/>
    </location>
</feature>
<keyword evidence="5" id="KW-0560">Oxidoreductase</keyword>
<feature type="transmembrane region" description="Helical" evidence="7">
    <location>
        <begin position="498"/>
        <end position="516"/>
    </location>
</feature>
<evidence type="ECO:0000256" key="7">
    <source>
        <dbReference type="RuleBase" id="RU910716"/>
    </source>
</evidence>
<dbReference type="InterPro" id="IPR013112">
    <property type="entry name" value="FAD-bd_8"/>
</dbReference>
<evidence type="ECO:0000256" key="4">
    <source>
        <dbReference type="ARBA" id="ARBA00022989"/>
    </source>
</evidence>
<feature type="transmembrane region" description="Helical" evidence="7">
    <location>
        <begin position="80"/>
        <end position="101"/>
    </location>
</feature>
<evidence type="ECO:0000256" key="5">
    <source>
        <dbReference type="ARBA" id="ARBA00023002"/>
    </source>
</evidence>
<feature type="domain" description="FAD-binding FR-type" evidence="8">
    <location>
        <begin position="671"/>
        <end position="785"/>
    </location>
</feature>
<dbReference type="Pfam" id="PF08022">
    <property type="entry name" value="FAD_binding_8"/>
    <property type="match status" value="1"/>
</dbReference>
<dbReference type="InterPro" id="IPR018629">
    <property type="entry name" value="XK-rel"/>
</dbReference>
<gene>
    <name evidence="9" type="ORF">H4Q32_020977</name>
</gene>
<dbReference type="Pfam" id="PF08030">
    <property type="entry name" value="NAD_binding_6"/>
    <property type="match status" value="1"/>
</dbReference>
<keyword evidence="3 7" id="KW-0812">Transmembrane</keyword>
<comment type="caution">
    <text evidence="9">The sequence shown here is derived from an EMBL/GenBank/DDBJ whole genome shotgun (WGS) entry which is preliminary data.</text>
</comment>
<dbReference type="InterPro" id="IPR017927">
    <property type="entry name" value="FAD-bd_FR_type"/>
</dbReference>
<feature type="transmembrane region" description="Helical" evidence="7">
    <location>
        <begin position="457"/>
        <end position="478"/>
    </location>
</feature>
<keyword evidence="6 7" id="KW-0472">Membrane</keyword>
<comment type="similarity">
    <text evidence="2 7">Belongs to the XK family.</text>
</comment>
<dbReference type="Proteomes" id="UP000830375">
    <property type="component" value="Unassembled WGS sequence"/>
</dbReference>
<dbReference type="InterPro" id="IPR039261">
    <property type="entry name" value="FNR_nucleotide-bd"/>
</dbReference>
<dbReference type="Pfam" id="PF01794">
    <property type="entry name" value="Ferric_reduct"/>
    <property type="match status" value="1"/>
</dbReference>
<dbReference type="InterPro" id="IPR013130">
    <property type="entry name" value="Fe3_Rdtase_TM_dom"/>
</dbReference>
<dbReference type="InterPro" id="IPR013121">
    <property type="entry name" value="Fe_red_NAD-bd_6"/>
</dbReference>
<dbReference type="Pfam" id="PF09815">
    <property type="entry name" value="XK-related"/>
    <property type="match status" value="1"/>
</dbReference>
<dbReference type="Gene3D" id="3.40.50.80">
    <property type="entry name" value="Nucleotide-binding domain of ferredoxin-NADP reductase (FNR) module"/>
    <property type="match status" value="1"/>
</dbReference>
<evidence type="ECO:0000256" key="2">
    <source>
        <dbReference type="ARBA" id="ARBA00008789"/>
    </source>
</evidence>
<sequence length="929" mass="108026">MWQCAYEPSSHKWTAHTVDLRAESPTMTPNKAHEKWKMENNKPNEHDITEVVAQQSAANPTENGVMMVINHSKVSPPFSVLWATVLYCAEFICASVLTSMYHKSDDVVWMGLTITFMLVPSVLTQLTLTFVHRDLGRDRPLVLFMHLLQLGPIIRCIEALVIYCQAGKKEEPYVTISRKIKLKHGKGLGPAFECEIGHSERKLAVHRNAFKRTAIKYDDYKVRMKPAACLCMILWRGLEISTRITTLVLFSTALKYWVVLVGLINLLIFFFQPWVEFWARKASLPENIEKNFSKLGTTVVLCMVTFLYACINIFCWSAVQLNLADHDLVEKQPRWRSLAIYYTVRFMENVTLTILWYYFKSDFYVYVCTPLLVVQLIVCYSLAVLFMLIFHQFCHPCRRLFHYNVEDCLRCSCCWRKKQSQPPEDHEDAPPDLTNHLTDRETDIRLKMGNWIINHGLSAFILVVWMGINIFLFVYFYLFYDQGPQFEYTRELLGAALPWARAPAAVLNFNCMLILLPRFTLSLICLMRSGTQTVSKVYMGLLPVICPCLTPTILVFTTIAGLTGVVITLALILMITSSMEVIRRSYYEVFWYTHHLFIIFFAGLVFHGAGRIVRGLQETDPPHNTSFCEDHPEKWGNITECPIPQFAGGFPQTWKWVIGPMIIYLCERLLRFIRYLQPISYRKIVIRPSKVLELQLVKPGFKMEVGQYVFLNCPAISQLEWHPFTMTSAPEEDYFSVHIRSVGDWTEKLIKMDGCGWPVWHCDMLVGAGIGVTPFASILKSIWYKFKDSDPKLRTKRIYFYWLCRETYAFEWFADLLQILEKEMEERGMREFLTYKLYLTGWDQSHVNHAMVHFDKDTDIITGLKQKTHYGRPNWDKEFEQVRQENPSSVVGTFLCGPQALADDLEKKCVKYSDVDPRKTKFYFNKENF</sequence>
<dbReference type="PANTHER" id="PTHR14297">
    <property type="entry name" value="MEMBRANE TRANSPORT PROTEIN XK FAMILY MEMBER"/>
    <property type="match status" value="1"/>
</dbReference>
<organism evidence="9 10">
    <name type="scientific">Labeo rohita</name>
    <name type="common">Indian major carp</name>
    <name type="synonym">Cyprinus rohita</name>
    <dbReference type="NCBI Taxonomy" id="84645"/>
    <lineage>
        <taxon>Eukaryota</taxon>
        <taxon>Metazoa</taxon>
        <taxon>Chordata</taxon>
        <taxon>Craniata</taxon>
        <taxon>Vertebrata</taxon>
        <taxon>Euteleostomi</taxon>
        <taxon>Actinopterygii</taxon>
        <taxon>Neopterygii</taxon>
        <taxon>Teleostei</taxon>
        <taxon>Ostariophysi</taxon>
        <taxon>Cypriniformes</taxon>
        <taxon>Cyprinidae</taxon>
        <taxon>Labeoninae</taxon>
        <taxon>Labeonini</taxon>
        <taxon>Labeo</taxon>
    </lineage>
</organism>
<dbReference type="PANTHER" id="PTHR14297:SF4">
    <property type="entry name" value="XK-RELATED PROTEIN 2"/>
    <property type="match status" value="1"/>
</dbReference>
<evidence type="ECO:0000256" key="3">
    <source>
        <dbReference type="ARBA" id="ARBA00022692"/>
    </source>
</evidence>
<evidence type="ECO:0000259" key="8">
    <source>
        <dbReference type="PROSITE" id="PS51384"/>
    </source>
</evidence>
<evidence type="ECO:0000256" key="6">
    <source>
        <dbReference type="ARBA" id="ARBA00023136"/>
    </source>
</evidence>